<dbReference type="PANTHER" id="PTHR43671">
    <property type="entry name" value="SERINE/THREONINE-PROTEIN KINASE NEK"/>
    <property type="match status" value="1"/>
</dbReference>
<sequence length="124" mass="12617">IIDFGIARPLDADSMTTLGAVFGTLPYMSPEQTDGSRVGPASDVFSLGTVLAYAATGSNPFNAPAMAGTVRRLISPPPDSPRGSGRSTPATWSTATSNRGTSSWPTTGPASSTSASPARWTPTA</sequence>
<dbReference type="GO" id="GO:0004674">
    <property type="term" value="F:protein serine/threonine kinase activity"/>
    <property type="evidence" value="ECO:0007669"/>
    <property type="project" value="UniProtKB-EC"/>
</dbReference>
<dbReference type="Gene3D" id="1.10.510.10">
    <property type="entry name" value="Transferase(Phosphotransferase) domain 1"/>
    <property type="match status" value="1"/>
</dbReference>
<evidence type="ECO:0000313" key="9">
    <source>
        <dbReference type="Proteomes" id="UP000253318"/>
    </source>
</evidence>
<keyword evidence="2" id="KW-0808">Transferase</keyword>
<feature type="region of interest" description="Disordered" evidence="6">
    <location>
        <begin position="69"/>
        <end position="124"/>
    </location>
</feature>
<dbReference type="EC" id="2.7.11.1" evidence="1"/>
<dbReference type="PROSITE" id="PS50011">
    <property type="entry name" value="PROTEIN_KINASE_DOM"/>
    <property type="match status" value="1"/>
</dbReference>
<evidence type="ECO:0000256" key="3">
    <source>
        <dbReference type="ARBA" id="ARBA00022741"/>
    </source>
</evidence>
<feature type="non-terminal residue" evidence="8">
    <location>
        <position position="1"/>
    </location>
</feature>
<dbReference type="SUPFAM" id="SSF56112">
    <property type="entry name" value="Protein kinase-like (PK-like)"/>
    <property type="match status" value="1"/>
</dbReference>
<evidence type="ECO:0000313" key="8">
    <source>
        <dbReference type="EMBL" id="RCV47323.1"/>
    </source>
</evidence>
<keyword evidence="9" id="KW-1185">Reference proteome</keyword>
<comment type="caution">
    <text evidence="8">The sequence shown here is derived from an EMBL/GenBank/DDBJ whole genome shotgun (WGS) entry which is preliminary data.</text>
</comment>
<dbReference type="OrthoDB" id="3915799at2"/>
<evidence type="ECO:0000256" key="6">
    <source>
        <dbReference type="SAM" id="MobiDB-lite"/>
    </source>
</evidence>
<dbReference type="EMBL" id="QEIN01000547">
    <property type="protein sequence ID" value="RCV47323.1"/>
    <property type="molecule type" value="Genomic_DNA"/>
</dbReference>
<dbReference type="Proteomes" id="UP000253318">
    <property type="component" value="Unassembled WGS sequence"/>
</dbReference>
<dbReference type="AlphaFoldDB" id="A0A368SXL9"/>
<dbReference type="Pfam" id="PF00069">
    <property type="entry name" value="Pkinase"/>
    <property type="match status" value="1"/>
</dbReference>
<evidence type="ECO:0000259" key="7">
    <source>
        <dbReference type="PROSITE" id="PS50011"/>
    </source>
</evidence>
<organism evidence="8 9">
    <name type="scientific">Marinitenerispora sediminis</name>
    <dbReference type="NCBI Taxonomy" id="1931232"/>
    <lineage>
        <taxon>Bacteria</taxon>
        <taxon>Bacillati</taxon>
        <taxon>Actinomycetota</taxon>
        <taxon>Actinomycetes</taxon>
        <taxon>Streptosporangiales</taxon>
        <taxon>Nocardiopsidaceae</taxon>
        <taxon>Marinitenerispora</taxon>
    </lineage>
</organism>
<name>A0A368SXL9_9ACTN</name>
<keyword evidence="3" id="KW-0547">Nucleotide-binding</keyword>
<keyword evidence="5" id="KW-0067">ATP-binding</keyword>
<dbReference type="InterPro" id="IPR000719">
    <property type="entry name" value="Prot_kinase_dom"/>
</dbReference>
<evidence type="ECO:0000256" key="1">
    <source>
        <dbReference type="ARBA" id="ARBA00012513"/>
    </source>
</evidence>
<protein>
    <recommendedName>
        <fullName evidence="1">non-specific serine/threonine protein kinase</fullName>
        <ecNumber evidence="1">2.7.11.1</ecNumber>
    </recommendedName>
</protein>
<dbReference type="InterPro" id="IPR011009">
    <property type="entry name" value="Kinase-like_dom_sf"/>
</dbReference>
<keyword evidence="4" id="KW-0418">Kinase</keyword>
<feature type="domain" description="Protein kinase" evidence="7">
    <location>
        <begin position="1"/>
        <end position="124"/>
    </location>
</feature>
<evidence type="ECO:0000256" key="4">
    <source>
        <dbReference type="ARBA" id="ARBA00022777"/>
    </source>
</evidence>
<dbReference type="GO" id="GO:0005524">
    <property type="term" value="F:ATP binding"/>
    <property type="evidence" value="ECO:0007669"/>
    <property type="project" value="UniProtKB-KW"/>
</dbReference>
<evidence type="ECO:0000256" key="5">
    <source>
        <dbReference type="ARBA" id="ARBA00022840"/>
    </source>
</evidence>
<feature type="compositionally biased region" description="Low complexity" evidence="6">
    <location>
        <begin position="100"/>
        <end position="124"/>
    </location>
</feature>
<gene>
    <name evidence="8" type="ORF">DEF24_27290</name>
</gene>
<evidence type="ECO:0000256" key="2">
    <source>
        <dbReference type="ARBA" id="ARBA00022679"/>
    </source>
</evidence>
<dbReference type="PANTHER" id="PTHR43671:SF13">
    <property type="entry name" value="SERINE_THREONINE-PROTEIN KINASE NEK2"/>
    <property type="match status" value="1"/>
</dbReference>
<feature type="compositionally biased region" description="Polar residues" evidence="6">
    <location>
        <begin position="88"/>
        <end position="99"/>
    </location>
</feature>
<reference evidence="8 9" key="1">
    <citation type="submission" date="2018-04" db="EMBL/GenBank/DDBJ databases">
        <title>Novel actinobacteria from marine sediment.</title>
        <authorList>
            <person name="Ng Z.Y."/>
            <person name="Tan G.Y.A."/>
        </authorList>
    </citation>
    <scope>NUCLEOTIDE SEQUENCE [LARGE SCALE GENOMIC DNA]</scope>
    <source>
        <strain evidence="8 9">TPS81</strain>
    </source>
</reference>
<dbReference type="InterPro" id="IPR050660">
    <property type="entry name" value="NEK_Ser/Thr_kinase"/>
</dbReference>
<accession>A0A368SXL9</accession>
<proteinExistence type="predicted"/>